<evidence type="ECO:0000256" key="1">
    <source>
        <dbReference type="ARBA" id="ARBA00023002"/>
    </source>
</evidence>
<gene>
    <name evidence="3" type="ordered locus">Desca_1951</name>
</gene>
<dbReference type="SUPFAM" id="SSF50475">
    <property type="entry name" value="FMN-binding split barrel"/>
    <property type="match status" value="1"/>
</dbReference>
<dbReference type="InterPro" id="IPR050268">
    <property type="entry name" value="NADH-dep_flavin_reductase"/>
</dbReference>
<sequence>MSHGVCPVYIWKCTVCGHKEYSKHPPVSCVKCAGEANRFIMVPPPDKALDQPAAIYPIGMPTLNSILYLVGSTQGGQVNAMCCSSVTPVTYHPMRVAVAVNKNNLTYDFIKVSGVFSLCLLGLGHKQMAHHFGRNSGRNINKFEKYSQKPGKTGSPIIDGCLGYFECEVDHRATMDLDTHTLFVARVVDAFVESNEPPLTYRDYAQDLSKY</sequence>
<dbReference type="Proteomes" id="UP000009226">
    <property type="component" value="Chromosome"/>
</dbReference>
<organism evidence="3 4">
    <name type="scientific">Desulfotomaculum nigrificans (strain DSM 14880 / VKM B-2319 / CO-1-SRB)</name>
    <name type="common">Desulfotomaculum carboxydivorans</name>
    <dbReference type="NCBI Taxonomy" id="868595"/>
    <lineage>
        <taxon>Bacteria</taxon>
        <taxon>Bacillati</taxon>
        <taxon>Bacillota</taxon>
        <taxon>Clostridia</taxon>
        <taxon>Eubacteriales</taxon>
        <taxon>Desulfotomaculaceae</taxon>
        <taxon>Desulfotomaculum</taxon>
    </lineage>
</organism>
<protein>
    <submittedName>
        <fullName evidence="3">Flavin reductase domain protein FMN-binding protein</fullName>
    </submittedName>
</protein>
<accession>F6B8U9</accession>
<dbReference type="Gene3D" id="2.30.110.10">
    <property type="entry name" value="Electron Transport, Fmn-binding Protein, Chain A"/>
    <property type="match status" value="1"/>
</dbReference>
<dbReference type="GO" id="GO:0042602">
    <property type="term" value="F:riboflavin reductase (NADPH) activity"/>
    <property type="evidence" value="ECO:0007669"/>
    <property type="project" value="TreeGrafter"/>
</dbReference>
<keyword evidence="4" id="KW-1185">Reference proteome</keyword>
<evidence type="ECO:0000313" key="3">
    <source>
        <dbReference type="EMBL" id="AEF94792.1"/>
    </source>
</evidence>
<dbReference type="PANTHER" id="PTHR30466:SF1">
    <property type="entry name" value="FMN REDUCTASE (NADH) RUTF"/>
    <property type="match status" value="1"/>
</dbReference>
<feature type="domain" description="Flavin reductase like" evidence="2">
    <location>
        <begin position="60"/>
        <end position="206"/>
    </location>
</feature>
<dbReference type="eggNOG" id="COG1853">
    <property type="taxonomic scope" value="Bacteria"/>
</dbReference>
<dbReference type="HOGENOM" id="CLU_059021_4_0_9"/>
<dbReference type="KEGG" id="dca:Desca_1951"/>
<dbReference type="RefSeq" id="WP_013810467.1">
    <property type="nucleotide sequence ID" value="NC_015565.1"/>
</dbReference>
<dbReference type="Pfam" id="PF01613">
    <property type="entry name" value="Flavin_Reduct"/>
    <property type="match status" value="1"/>
</dbReference>
<dbReference type="PANTHER" id="PTHR30466">
    <property type="entry name" value="FLAVIN REDUCTASE"/>
    <property type="match status" value="1"/>
</dbReference>
<evidence type="ECO:0000259" key="2">
    <source>
        <dbReference type="SMART" id="SM00903"/>
    </source>
</evidence>
<name>F6B8U9_DESCC</name>
<evidence type="ECO:0000313" key="4">
    <source>
        <dbReference type="Proteomes" id="UP000009226"/>
    </source>
</evidence>
<dbReference type="GO" id="GO:0010181">
    <property type="term" value="F:FMN binding"/>
    <property type="evidence" value="ECO:0007669"/>
    <property type="project" value="InterPro"/>
</dbReference>
<dbReference type="SMART" id="SM00903">
    <property type="entry name" value="Flavin_Reduct"/>
    <property type="match status" value="1"/>
</dbReference>
<dbReference type="EMBL" id="CP002736">
    <property type="protein sequence ID" value="AEF94792.1"/>
    <property type="molecule type" value="Genomic_DNA"/>
</dbReference>
<dbReference type="STRING" id="868595.Desca_1951"/>
<keyword evidence="1" id="KW-0560">Oxidoreductase</keyword>
<dbReference type="InterPro" id="IPR012349">
    <property type="entry name" value="Split_barrel_FMN-bd"/>
</dbReference>
<proteinExistence type="predicted"/>
<dbReference type="InterPro" id="IPR002563">
    <property type="entry name" value="Flavin_Rdtase-like_dom"/>
</dbReference>
<dbReference type="AlphaFoldDB" id="F6B8U9"/>
<reference evidence="3" key="1">
    <citation type="submission" date="2011-05" db="EMBL/GenBank/DDBJ databases">
        <title>Complete sequence of Desulfotomaculum carboxydivorans CO-1-SRB.</title>
        <authorList>
            <consortium name="US DOE Joint Genome Institute"/>
            <person name="Lucas S."/>
            <person name="Han J."/>
            <person name="Lapidus A."/>
            <person name="Cheng J.-F."/>
            <person name="Goodwin L."/>
            <person name="Pitluck S."/>
            <person name="Peters L."/>
            <person name="Mikhailova N."/>
            <person name="Lu M."/>
            <person name="Han C."/>
            <person name="Tapia R."/>
            <person name="Land M."/>
            <person name="Hauser L."/>
            <person name="Kyrpides N."/>
            <person name="Ivanova N."/>
            <person name="Pagani I."/>
            <person name="Stams A."/>
            <person name="Plugge C."/>
            <person name="Muyzer G."/>
            <person name="Kuever J."/>
            <person name="Parshina S."/>
            <person name="Ivanova A."/>
            <person name="Nazina T."/>
            <person name="Woyke T."/>
        </authorList>
    </citation>
    <scope>NUCLEOTIDE SEQUENCE [LARGE SCALE GENOMIC DNA]</scope>
    <source>
        <strain evidence="3">CO-1-SRB</strain>
    </source>
</reference>